<dbReference type="STRING" id="5353.A0A1Q3E8D8"/>
<dbReference type="PANTHER" id="PTHR31084">
    <property type="entry name" value="ALPHA-L-FUCOSIDASE 2"/>
    <property type="match status" value="1"/>
</dbReference>
<evidence type="ECO:0000256" key="2">
    <source>
        <dbReference type="SAM" id="Phobius"/>
    </source>
</evidence>
<dbReference type="EMBL" id="BDGU01000149">
    <property type="protein sequence ID" value="GAW03500.1"/>
    <property type="molecule type" value="Genomic_DNA"/>
</dbReference>
<reference evidence="6 7" key="2">
    <citation type="submission" date="2017-02" db="EMBL/GenBank/DDBJ databases">
        <title>A genome survey and senescence transcriptome analysis in Lentinula edodes.</title>
        <authorList>
            <person name="Sakamoto Y."/>
            <person name="Nakade K."/>
            <person name="Sato S."/>
            <person name="Yoshida Y."/>
            <person name="Miyazaki K."/>
            <person name="Natsume S."/>
            <person name="Konno N."/>
        </authorList>
    </citation>
    <scope>NUCLEOTIDE SEQUENCE [LARGE SCALE GENOMIC DNA]</scope>
    <source>
        <strain evidence="6 7">NBRC 111202</strain>
    </source>
</reference>
<dbReference type="InterPro" id="IPR011701">
    <property type="entry name" value="MFS"/>
</dbReference>
<dbReference type="Pfam" id="PF14498">
    <property type="entry name" value="Glyco_hyd_65N_2"/>
    <property type="match status" value="1"/>
</dbReference>
<protein>
    <submittedName>
        <fullName evidence="6">Alpha beta hydrolase</fullName>
    </submittedName>
</protein>
<dbReference type="GO" id="GO:0005975">
    <property type="term" value="P:carbohydrate metabolic process"/>
    <property type="evidence" value="ECO:0007669"/>
    <property type="project" value="InterPro"/>
</dbReference>
<dbReference type="GO" id="GO:0016020">
    <property type="term" value="C:membrane"/>
    <property type="evidence" value="ECO:0007669"/>
    <property type="project" value="UniProtKB-SubCell"/>
</dbReference>
<dbReference type="Pfam" id="PF21307">
    <property type="entry name" value="Glyco_hydro_95_C"/>
    <property type="match status" value="1"/>
</dbReference>
<dbReference type="PANTHER" id="PTHR31084:SF0">
    <property type="entry name" value="ALPHA-L-FUCOSIDASE 2"/>
    <property type="match status" value="1"/>
</dbReference>
<feature type="transmembrane region" description="Helical" evidence="2">
    <location>
        <begin position="238"/>
        <end position="256"/>
    </location>
</feature>
<feature type="transmembrane region" description="Helical" evidence="2">
    <location>
        <begin position="175"/>
        <end position="195"/>
    </location>
</feature>
<dbReference type="GO" id="GO:0004560">
    <property type="term" value="F:alpha-L-fucosidase activity"/>
    <property type="evidence" value="ECO:0007669"/>
    <property type="project" value="TreeGrafter"/>
</dbReference>
<feature type="transmembrane region" description="Helical" evidence="2">
    <location>
        <begin position="31"/>
        <end position="50"/>
    </location>
</feature>
<feature type="transmembrane region" description="Helical" evidence="2">
    <location>
        <begin position="207"/>
        <end position="226"/>
    </location>
</feature>
<dbReference type="InterPro" id="IPR027414">
    <property type="entry name" value="GH95_N_dom"/>
</dbReference>
<dbReference type="InterPro" id="IPR036259">
    <property type="entry name" value="MFS_trans_sf"/>
</dbReference>
<sequence length="1123" mass="121080">MIMFFAVGGFYSWGVIQAQLAAESIAPNSTLAFIGSLGVSFIAFGAIFMGRLIRWIGARNAGFLSCLLMGGGQILSSASSKNVGGLFVTNGIIVGLGTSMSFMLCSTLPSQYFRQKRGLANGAVYGAAGIGGAILSVAQRASVIALTFPACCFLKDRLRRSTATIEWSLFLDPRFVMLALGSAIGTFPLLVPPFFLPLYTNSLGEAASVGSVLLAVFNVSSALGRVSFGALCDVCGPITSLSLALILSALSLLAIWPVSSSLAPLIIFAILNGFGNGGFFSTIPSVVAHMYGPIRVTTVFSMVLTGWAAGYLLGAPVAGWLLDAYGGSGAGIVAYRPAMYYAGSLSVGSTGIGKTQANLFLMALALQAQAGTIMWFNSTNVIPLGNGRLGAQVLGQIPEEVIILNEDRIWSGSLNDPNNRNCSTNLSAFREYVWQDDLFNAQATADAECMATPISQQVYQTAGNMSLATSHSGVISGYNHSLDLATAVSTTTYVYEGVQYTQTAFASHPDNVIVILMSANATQSVSFDASFETPMSIPTFSASGGNLTMTGQGTSMYGLPGSINFMVKAEFTVSGTMAEVHATSDVKPALSISNADEALIVIAIDTNYVRYDDLSADPNEKVTQTLANVQGKTFDAMLKAHVEDHSALFGRVNISLGEPSSNTFLPTNIRKNLEDGPDADQDIFALYAQYGRYLGIASSRNTEPSNLQGIWNQALSPDWGSKHTVNINQQMNSWFAEPLNVAETLDPLWSMISEVAERGKIDALETYNISRGWVCHHNTGIWRDSAPIDAAFYGFWPYAPAWLLQHMYEHYAFNPDPQSSFLKNTAYPLMKGLSEFYMDFLVEAPLDVEPNGYIVPNPSMSSEHGIGNYNDTNVSLTYGSTIDNSLLRDLFNHTVEFATILGVDSEFAANLSTLKDRLIPFRIGSLGQIQEWARDYDSNGPFTHISQLYGLFPGAQIDPRFNETLAHAANVSLLLRGDSSSGWPTAWRANLFARLLQGETAYYYMTRLISRYSYDNLWSINSVFQIDGNFGGTNAVAEMILQSHNGEIHLLPAIPQSWTHGSVSGFRARGGFTLDIAWSSGSLSWATLTSTLGTFARVRYNGTAINLSMQRNDSVHLALSDFQ</sequence>
<evidence type="ECO:0000313" key="7">
    <source>
        <dbReference type="Proteomes" id="UP000188533"/>
    </source>
</evidence>
<keyword evidence="2" id="KW-1133">Transmembrane helix</keyword>
<keyword evidence="7" id="KW-1185">Reference proteome</keyword>
<comment type="subcellular location">
    <subcellularLocation>
        <location evidence="1">Membrane</location>
        <topology evidence="1">Multi-pass membrane protein</topology>
    </subcellularLocation>
</comment>
<dbReference type="SUPFAM" id="SSF103473">
    <property type="entry name" value="MFS general substrate transporter"/>
    <property type="match status" value="1"/>
</dbReference>
<dbReference type="Pfam" id="PF07690">
    <property type="entry name" value="MFS_1"/>
    <property type="match status" value="1"/>
</dbReference>
<dbReference type="Gene3D" id="1.20.1250.20">
    <property type="entry name" value="MFS general substrate transporter like domains"/>
    <property type="match status" value="2"/>
</dbReference>
<keyword evidence="2" id="KW-0472">Membrane</keyword>
<dbReference type="InterPro" id="IPR008928">
    <property type="entry name" value="6-hairpin_glycosidase_sf"/>
</dbReference>
<evidence type="ECO:0000259" key="3">
    <source>
        <dbReference type="Pfam" id="PF14498"/>
    </source>
</evidence>
<dbReference type="InterPro" id="IPR054363">
    <property type="entry name" value="GH95_cat"/>
</dbReference>
<dbReference type="AlphaFoldDB" id="A0A1Q3E8D8"/>
<comment type="caution">
    <text evidence="6">The sequence shown here is derived from an EMBL/GenBank/DDBJ whole genome shotgun (WGS) entry which is preliminary data.</text>
</comment>
<evidence type="ECO:0000313" key="6">
    <source>
        <dbReference type="EMBL" id="GAW03500.1"/>
    </source>
</evidence>
<dbReference type="InterPro" id="IPR012341">
    <property type="entry name" value="6hp_glycosidase-like_sf"/>
</dbReference>
<feature type="transmembrane region" description="Helical" evidence="2">
    <location>
        <begin position="124"/>
        <end position="154"/>
    </location>
</feature>
<dbReference type="Pfam" id="PF22124">
    <property type="entry name" value="Glyco_hydro_95_cat"/>
    <property type="match status" value="1"/>
</dbReference>
<dbReference type="InterPro" id="IPR049053">
    <property type="entry name" value="AFCA-like_C"/>
</dbReference>
<dbReference type="Proteomes" id="UP000188533">
    <property type="component" value="Unassembled WGS sequence"/>
</dbReference>
<evidence type="ECO:0000259" key="4">
    <source>
        <dbReference type="Pfam" id="PF21307"/>
    </source>
</evidence>
<dbReference type="Gene3D" id="1.50.10.10">
    <property type="match status" value="1"/>
</dbReference>
<keyword evidence="2" id="KW-0812">Transmembrane</keyword>
<dbReference type="GO" id="GO:0022857">
    <property type="term" value="F:transmembrane transporter activity"/>
    <property type="evidence" value="ECO:0007669"/>
    <property type="project" value="InterPro"/>
</dbReference>
<organism evidence="6 7">
    <name type="scientific">Lentinula edodes</name>
    <name type="common">Shiitake mushroom</name>
    <name type="synonym">Lentinus edodes</name>
    <dbReference type="NCBI Taxonomy" id="5353"/>
    <lineage>
        <taxon>Eukaryota</taxon>
        <taxon>Fungi</taxon>
        <taxon>Dikarya</taxon>
        <taxon>Basidiomycota</taxon>
        <taxon>Agaricomycotina</taxon>
        <taxon>Agaricomycetes</taxon>
        <taxon>Agaricomycetidae</taxon>
        <taxon>Agaricales</taxon>
        <taxon>Marasmiineae</taxon>
        <taxon>Omphalotaceae</taxon>
        <taxon>Lentinula</taxon>
    </lineage>
</organism>
<evidence type="ECO:0000259" key="5">
    <source>
        <dbReference type="Pfam" id="PF22124"/>
    </source>
</evidence>
<feature type="transmembrane region" description="Helical" evidence="2">
    <location>
        <begin position="262"/>
        <end position="287"/>
    </location>
</feature>
<proteinExistence type="predicted"/>
<accession>A0A1Q3E8D8</accession>
<keyword evidence="6" id="KW-0378">Hydrolase</keyword>
<feature type="domain" description="Glycosyl hydrolase family 95 N-terminal" evidence="3">
    <location>
        <begin position="379"/>
        <end position="610"/>
    </location>
</feature>
<name>A0A1Q3E8D8_LENED</name>
<feature type="domain" description="Alpha fucosidase A-like C-terminal" evidence="4">
    <location>
        <begin position="1042"/>
        <end position="1109"/>
    </location>
</feature>
<dbReference type="SUPFAM" id="SSF48208">
    <property type="entry name" value="Six-hairpin glycosidases"/>
    <property type="match status" value="1"/>
</dbReference>
<feature type="transmembrane region" description="Helical" evidence="2">
    <location>
        <begin position="83"/>
        <end position="104"/>
    </location>
</feature>
<feature type="domain" description="Glycosyl hydrolase family 95 catalytic" evidence="5">
    <location>
        <begin position="634"/>
        <end position="1040"/>
    </location>
</feature>
<reference evidence="6 7" key="1">
    <citation type="submission" date="2016-08" db="EMBL/GenBank/DDBJ databases">
        <authorList>
            <consortium name="Lentinula edodes genome sequencing consortium"/>
            <person name="Sakamoto Y."/>
            <person name="Nakade K."/>
            <person name="Sato S."/>
            <person name="Yoshida Y."/>
            <person name="Miyazaki K."/>
            <person name="Natsume S."/>
            <person name="Konno N."/>
        </authorList>
    </citation>
    <scope>NUCLEOTIDE SEQUENCE [LARGE SCALE GENOMIC DNA]</scope>
    <source>
        <strain evidence="6 7">NBRC 111202</strain>
    </source>
</reference>
<evidence type="ECO:0000256" key="1">
    <source>
        <dbReference type="ARBA" id="ARBA00004141"/>
    </source>
</evidence>
<gene>
    <name evidence="6" type="ORF">LENED_005229</name>
</gene>
<feature type="transmembrane region" description="Helical" evidence="2">
    <location>
        <begin position="299"/>
        <end position="322"/>
    </location>
</feature>